<comment type="caution">
    <text evidence="3">The sequence shown here is derived from an EMBL/GenBank/DDBJ whole genome shotgun (WGS) entry which is preliminary data.</text>
</comment>
<accession>A0A5B6THW0</accession>
<name>A0A5B6THW0_9BACT</name>
<dbReference type="OrthoDB" id="5702018at2"/>
<proteinExistence type="predicted"/>
<keyword evidence="1" id="KW-0812">Transmembrane</keyword>
<dbReference type="Proteomes" id="UP000324133">
    <property type="component" value="Unassembled WGS sequence"/>
</dbReference>
<protein>
    <submittedName>
        <fullName evidence="3">DUF1206 domain-containing protein</fullName>
    </submittedName>
</protein>
<sequence>MESFAKAGYIAKGFIYILVGALTAMAAFGIGGKKASSSDALSQVKDFPAGGFLLSVLAVGLVGYSLWRFLQAIKDTEHKGSDAKGIGKRLAYAFSGLIYGSLAFAAFKLVSGSGGGSGSGGSKEKDLVSSLLDQPFGKWLVLLIGLITIGNGIRQLIKGTTASFMKDVKGLPRDRFDVLKKAGQAGFTARGIVFGIIGFLFIRAAWLQNPQEAGGTQSAFSFLQDSPFGNVLLGIVALGLIGYGVFMFVLAKYSDISVD</sequence>
<dbReference type="InterPro" id="IPR009597">
    <property type="entry name" value="DUF1206"/>
</dbReference>
<evidence type="ECO:0000256" key="1">
    <source>
        <dbReference type="SAM" id="Phobius"/>
    </source>
</evidence>
<keyword evidence="4" id="KW-1185">Reference proteome</keyword>
<evidence type="ECO:0000313" key="3">
    <source>
        <dbReference type="EMBL" id="KAA3438844.1"/>
    </source>
</evidence>
<gene>
    <name evidence="3" type="ORF">FOA19_10730</name>
</gene>
<dbReference type="AlphaFoldDB" id="A0A5B6THW0"/>
<keyword evidence="1" id="KW-0472">Membrane</keyword>
<feature type="domain" description="DUF1206" evidence="2">
    <location>
        <begin position="185"/>
        <end position="253"/>
    </location>
</feature>
<feature type="transmembrane region" description="Helical" evidence="1">
    <location>
        <begin position="90"/>
        <end position="110"/>
    </location>
</feature>
<dbReference type="Pfam" id="PF06724">
    <property type="entry name" value="DUF1206"/>
    <property type="match status" value="3"/>
</dbReference>
<feature type="domain" description="DUF1206" evidence="2">
    <location>
        <begin position="7"/>
        <end position="74"/>
    </location>
</feature>
<feature type="domain" description="DUF1206" evidence="2">
    <location>
        <begin position="91"/>
        <end position="161"/>
    </location>
</feature>
<feature type="transmembrane region" description="Helical" evidence="1">
    <location>
        <begin position="9"/>
        <end position="30"/>
    </location>
</feature>
<feature type="transmembrane region" description="Helical" evidence="1">
    <location>
        <begin position="50"/>
        <end position="70"/>
    </location>
</feature>
<dbReference type="EMBL" id="VKKY01000002">
    <property type="protein sequence ID" value="KAA3438844.1"/>
    <property type="molecule type" value="Genomic_DNA"/>
</dbReference>
<evidence type="ECO:0000313" key="4">
    <source>
        <dbReference type="Proteomes" id="UP000324133"/>
    </source>
</evidence>
<evidence type="ECO:0000259" key="2">
    <source>
        <dbReference type="Pfam" id="PF06724"/>
    </source>
</evidence>
<feature type="transmembrane region" description="Helical" evidence="1">
    <location>
        <begin position="187"/>
        <end position="208"/>
    </location>
</feature>
<reference evidence="3 4" key="1">
    <citation type="submission" date="2019-07" db="EMBL/GenBank/DDBJ databases">
        <title>Rufibacter sp. nov., isolated from lake sediment.</title>
        <authorList>
            <person name="Qu J.-H."/>
        </authorList>
    </citation>
    <scope>NUCLEOTIDE SEQUENCE [LARGE SCALE GENOMIC DNA]</scope>
    <source>
        <strain evidence="3 4">NBS58-1</strain>
    </source>
</reference>
<feature type="transmembrane region" description="Helical" evidence="1">
    <location>
        <begin position="228"/>
        <end position="251"/>
    </location>
</feature>
<feature type="transmembrane region" description="Helical" evidence="1">
    <location>
        <begin position="139"/>
        <end position="157"/>
    </location>
</feature>
<keyword evidence="1" id="KW-1133">Transmembrane helix</keyword>
<organism evidence="3 4">
    <name type="scientific">Rufibacter hautae</name>
    <dbReference type="NCBI Taxonomy" id="2595005"/>
    <lineage>
        <taxon>Bacteria</taxon>
        <taxon>Pseudomonadati</taxon>
        <taxon>Bacteroidota</taxon>
        <taxon>Cytophagia</taxon>
        <taxon>Cytophagales</taxon>
        <taxon>Hymenobacteraceae</taxon>
        <taxon>Rufibacter</taxon>
    </lineage>
</organism>